<accession>A0A0D7X1B4</accession>
<sequence>MPHSKSNSLSMIFLCQNSLNEFDLLIGVPGKGKLGVKQASCFNLSQYNLHGCHFIQDRPAGYSQRWACKPCDFSNGCRKISKIKVWITTVEKLWRFLREGDVLANTIIFTIKSLLNPPKKTSNMCGI</sequence>
<dbReference type="AlphaFoldDB" id="A0A0D7X1B4"/>
<proteinExistence type="predicted"/>
<reference evidence="1 2" key="1">
    <citation type="submission" date="2014-11" db="EMBL/GenBank/DDBJ databases">
        <title>Draft Genome Sequences of Paenibacillus polymyxa NRRL B-30509 and Paenibacillus terrae NRRL B-30644, Strains from a Poultry Environment that Produce Tridecaptin A and Paenicidins.</title>
        <authorList>
            <person name="van Belkum M.J."/>
            <person name="Lohans C.T."/>
            <person name="Vederas J.C."/>
        </authorList>
    </citation>
    <scope>NUCLEOTIDE SEQUENCE [LARGE SCALE GENOMIC DNA]</scope>
    <source>
        <strain evidence="1 2">NRRL B-30644</strain>
    </source>
</reference>
<gene>
    <name evidence="1" type="ORF">QD47_20685</name>
</gene>
<dbReference type="EMBL" id="JTHP01000049">
    <property type="protein sequence ID" value="KJD43767.1"/>
    <property type="molecule type" value="Genomic_DNA"/>
</dbReference>
<dbReference type="Proteomes" id="UP000032534">
    <property type="component" value="Unassembled WGS sequence"/>
</dbReference>
<protein>
    <submittedName>
        <fullName evidence="1">Uncharacterized protein</fullName>
    </submittedName>
</protein>
<evidence type="ECO:0000313" key="1">
    <source>
        <dbReference type="EMBL" id="KJD43767.1"/>
    </source>
</evidence>
<comment type="caution">
    <text evidence="1">The sequence shown here is derived from an EMBL/GenBank/DDBJ whole genome shotgun (WGS) entry which is preliminary data.</text>
</comment>
<evidence type="ECO:0000313" key="2">
    <source>
        <dbReference type="Proteomes" id="UP000032534"/>
    </source>
</evidence>
<dbReference type="PATRIC" id="fig|159743.3.peg.4597"/>
<organism evidence="1 2">
    <name type="scientific">Paenibacillus terrae</name>
    <dbReference type="NCBI Taxonomy" id="159743"/>
    <lineage>
        <taxon>Bacteria</taxon>
        <taxon>Bacillati</taxon>
        <taxon>Bacillota</taxon>
        <taxon>Bacilli</taxon>
        <taxon>Bacillales</taxon>
        <taxon>Paenibacillaceae</taxon>
        <taxon>Paenibacillus</taxon>
    </lineage>
</organism>
<keyword evidence="2" id="KW-1185">Reference proteome</keyword>
<name>A0A0D7X1B4_9BACL</name>